<dbReference type="AlphaFoldDB" id="A0A9P8VH67"/>
<feature type="domain" description="N-acetyltransferase" evidence="1">
    <location>
        <begin position="62"/>
        <end position="124"/>
    </location>
</feature>
<gene>
    <name evidence="2" type="ORF">F5X68DRAFT_229526</name>
</gene>
<evidence type="ECO:0000313" key="3">
    <source>
        <dbReference type="Proteomes" id="UP000770015"/>
    </source>
</evidence>
<evidence type="ECO:0000313" key="2">
    <source>
        <dbReference type="EMBL" id="KAH6691677.1"/>
    </source>
</evidence>
<dbReference type="EMBL" id="JAGSXJ010000005">
    <property type="protein sequence ID" value="KAH6691677.1"/>
    <property type="molecule type" value="Genomic_DNA"/>
</dbReference>
<protein>
    <recommendedName>
        <fullName evidence="1">N-acetyltransferase domain-containing protein</fullName>
    </recommendedName>
</protein>
<dbReference type="Pfam" id="PF00583">
    <property type="entry name" value="Acetyltransf_1"/>
    <property type="match status" value="1"/>
</dbReference>
<dbReference type="InterPro" id="IPR016181">
    <property type="entry name" value="Acyl_CoA_acyltransferase"/>
</dbReference>
<dbReference type="CDD" id="cd04301">
    <property type="entry name" value="NAT_SF"/>
    <property type="match status" value="1"/>
</dbReference>
<reference evidence="2" key="1">
    <citation type="journal article" date="2021" name="Nat. Commun.">
        <title>Genetic determinants of endophytism in the Arabidopsis root mycobiome.</title>
        <authorList>
            <person name="Mesny F."/>
            <person name="Miyauchi S."/>
            <person name="Thiergart T."/>
            <person name="Pickel B."/>
            <person name="Atanasova L."/>
            <person name="Karlsson M."/>
            <person name="Huettel B."/>
            <person name="Barry K.W."/>
            <person name="Haridas S."/>
            <person name="Chen C."/>
            <person name="Bauer D."/>
            <person name="Andreopoulos W."/>
            <person name="Pangilinan J."/>
            <person name="LaButti K."/>
            <person name="Riley R."/>
            <person name="Lipzen A."/>
            <person name="Clum A."/>
            <person name="Drula E."/>
            <person name="Henrissat B."/>
            <person name="Kohler A."/>
            <person name="Grigoriev I.V."/>
            <person name="Martin F.M."/>
            <person name="Hacquard S."/>
        </authorList>
    </citation>
    <scope>NUCLEOTIDE SEQUENCE</scope>
    <source>
        <strain evidence="2">MPI-SDFR-AT-0117</strain>
    </source>
</reference>
<evidence type="ECO:0000259" key="1">
    <source>
        <dbReference type="Pfam" id="PF00583"/>
    </source>
</evidence>
<dbReference type="InterPro" id="IPR000182">
    <property type="entry name" value="GNAT_dom"/>
</dbReference>
<dbReference type="Gene3D" id="3.40.630.30">
    <property type="match status" value="1"/>
</dbReference>
<dbReference type="GO" id="GO:0016747">
    <property type="term" value="F:acyltransferase activity, transferring groups other than amino-acyl groups"/>
    <property type="evidence" value="ECO:0007669"/>
    <property type="project" value="InterPro"/>
</dbReference>
<comment type="caution">
    <text evidence="2">The sequence shown here is derived from an EMBL/GenBank/DDBJ whole genome shotgun (WGS) entry which is preliminary data.</text>
</comment>
<proteinExistence type="predicted"/>
<dbReference type="Proteomes" id="UP000770015">
    <property type="component" value="Unassembled WGS sequence"/>
</dbReference>
<accession>A0A9P8VH67</accession>
<organism evidence="2 3">
    <name type="scientific">Plectosphaerella plurivora</name>
    <dbReference type="NCBI Taxonomy" id="936078"/>
    <lineage>
        <taxon>Eukaryota</taxon>
        <taxon>Fungi</taxon>
        <taxon>Dikarya</taxon>
        <taxon>Ascomycota</taxon>
        <taxon>Pezizomycotina</taxon>
        <taxon>Sordariomycetes</taxon>
        <taxon>Hypocreomycetidae</taxon>
        <taxon>Glomerellales</taxon>
        <taxon>Plectosphaerellaceae</taxon>
        <taxon>Plectosphaerella</taxon>
    </lineage>
</organism>
<name>A0A9P8VH67_9PEZI</name>
<dbReference type="SUPFAM" id="SSF55729">
    <property type="entry name" value="Acyl-CoA N-acyltransferases (Nat)"/>
    <property type="match status" value="1"/>
</dbReference>
<dbReference type="OrthoDB" id="2019666at2759"/>
<sequence>MHIQVYQQEEVSDEMLRKAALLFSKDYGIWGRAPANAAFKPKPGTQINLTASRVRAQCFPEAADAVYATAIMDGVLVGNVFGCRWSYNGKSVLWITQLVVSSSFRRRGVATRMLESLLQDGDEIFGILSSHPAALKALSRAFGQMVPSSVSLDFIRDNAAGILAASPIQYIRDGALSGTLFGDAQVDIVSGVNTDFWVDHEEPMQALSSLQEQWPLGNLPEGHEYLLVFELPSPRPK</sequence>
<keyword evidence="3" id="KW-1185">Reference proteome</keyword>